<dbReference type="GO" id="GO:0005634">
    <property type="term" value="C:nucleus"/>
    <property type="evidence" value="ECO:0007669"/>
    <property type="project" value="UniProtKB-SubCell"/>
</dbReference>
<organism evidence="5 6">
    <name type="scientific">Talaromyces rugulosus</name>
    <name type="common">Penicillium rugulosum</name>
    <dbReference type="NCBI Taxonomy" id="121627"/>
    <lineage>
        <taxon>Eukaryota</taxon>
        <taxon>Fungi</taxon>
        <taxon>Dikarya</taxon>
        <taxon>Ascomycota</taxon>
        <taxon>Pezizomycotina</taxon>
        <taxon>Eurotiomycetes</taxon>
        <taxon>Eurotiomycetidae</taxon>
        <taxon>Eurotiales</taxon>
        <taxon>Trichocomaceae</taxon>
        <taxon>Talaromyces</taxon>
        <taxon>Talaromyces sect. Islandici</taxon>
    </lineage>
</organism>
<feature type="domain" description="WHIM1" evidence="4">
    <location>
        <begin position="140"/>
        <end position="182"/>
    </location>
</feature>
<feature type="region of interest" description="Disordered" evidence="3">
    <location>
        <begin position="325"/>
        <end position="588"/>
    </location>
</feature>
<dbReference type="OrthoDB" id="349045at2759"/>
<feature type="region of interest" description="Disordered" evidence="3">
    <location>
        <begin position="1"/>
        <end position="22"/>
    </location>
</feature>
<dbReference type="GeneID" id="55995570"/>
<evidence type="ECO:0000313" key="5">
    <source>
        <dbReference type="EMBL" id="QKX60935.1"/>
    </source>
</evidence>
<comment type="subcellular location">
    <subcellularLocation>
        <location evidence="1">Nucleus</location>
    </subcellularLocation>
</comment>
<dbReference type="RefSeq" id="XP_035347110.1">
    <property type="nucleotide sequence ID" value="XM_035491217.1"/>
</dbReference>
<feature type="compositionally biased region" description="Polar residues" evidence="3">
    <location>
        <begin position="494"/>
        <end position="509"/>
    </location>
</feature>
<feature type="compositionally biased region" description="Basic and acidic residues" evidence="3">
    <location>
        <begin position="514"/>
        <end position="531"/>
    </location>
</feature>
<keyword evidence="2" id="KW-0539">Nucleus</keyword>
<feature type="compositionally biased region" description="Acidic residues" evidence="3">
    <location>
        <begin position="382"/>
        <end position="392"/>
    </location>
</feature>
<keyword evidence="6" id="KW-1185">Reference proteome</keyword>
<name>A0A7H8R5R1_TALRU</name>
<feature type="compositionally biased region" description="Acidic residues" evidence="3">
    <location>
        <begin position="428"/>
        <end position="459"/>
    </location>
</feature>
<evidence type="ECO:0000256" key="2">
    <source>
        <dbReference type="ARBA" id="ARBA00023242"/>
    </source>
</evidence>
<protein>
    <recommendedName>
        <fullName evidence="4">WHIM1 domain-containing protein</fullName>
    </recommendedName>
</protein>
<feature type="compositionally biased region" description="Low complexity" evidence="3">
    <location>
        <begin position="1"/>
        <end position="11"/>
    </location>
</feature>
<feature type="compositionally biased region" description="Basic and acidic residues" evidence="3">
    <location>
        <begin position="555"/>
        <end position="566"/>
    </location>
</feature>
<evidence type="ECO:0000256" key="1">
    <source>
        <dbReference type="ARBA" id="ARBA00004123"/>
    </source>
</evidence>
<dbReference type="InterPro" id="IPR028942">
    <property type="entry name" value="WHIM1_dom"/>
</dbReference>
<proteinExistence type="predicted"/>
<evidence type="ECO:0000256" key="3">
    <source>
        <dbReference type="SAM" id="MobiDB-lite"/>
    </source>
</evidence>
<evidence type="ECO:0000259" key="4">
    <source>
        <dbReference type="Pfam" id="PF15612"/>
    </source>
</evidence>
<reference evidence="6" key="1">
    <citation type="submission" date="2020-06" db="EMBL/GenBank/DDBJ databases">
        <title>A chromosome-scale genome assembly of Talaromyces rugulosus W13939.</title>
        <authorList>
            <person name="Wang B."/>
            <person name="Guo L."/>
            <person name="Ye K."/>
            <person name="Wang L."/>
        </authorList>
    </citation>
    <scope>NUCLEOTIDE SEQUENCE [LARGE SCALE GENOMIC DNA]</scope>
    <source>
        <strain evidence="6">W13939</strain>
    </source>
</reference>
<feature type="region of interest" description="Disordered" evidence="3">
    <location>
        <begin position="32"/>
        <end position="51"/>
    </location>
</feature>
<dbReference type="KEGG" id="trg:TRUGW13939_08081"/>
<dbReference type="PANTHER" id="PTHR42107">
    <property type="entry name" value="YALI0D24453P"/>
    <property type="match status" value="1"/>
</dbReference>
<evidence type="ECO:0000313" key="6">
    <source>
        <dbReference type="Proteomes" id="UP000509510"/>
    </source>
</evidence>
<dbReference type="EMBL" id="CP055901">
    <property type="protein sequence ID" value="QKX60935.1"/>
    <property type="molecule type" value="Genomic_DNA"/>
</dbReference>
<accession>A0A7H8R5R1</accession>
<dbReference type="Pfam" id="PF15612">
    <property type="entry name" value="WHIM1"/>
    <property type="match status" value="1"/>
</dbReference>
<dbReference type="AlphaFoldDB" id="A0A7H8R5R1"/>
<gene>
    <name evidence="5" type="ORF">TRUGW13939_08081</name>
</gene>
<dbReference type="PANTHER" id="PTHR42107:SF1">
    <property type="entry name" value="WHIM1 DOMAIN-CONTAINING PROTEIN"/>
    <property type="match status" value="1"/>
</dbReference>
<sequence>MSLSDSSSLSSAPPTDDESMSLAFGADAPITNYFKKETPPPKRPASPPHEYVLADNPDVAFIVMFRARFSDALPKSLPHYGPQDIERGVQDTVPGEHIERLLCALIGLVLNRKKEVEKGHYQRALEEAVQTHSSQWPRAWGGKNPLHGGGSFASMTPEERLRFLKALILWSLSSSEAIQSKIKESYKQARHDDDLNQPLSVQPWGRDEIKRRYWLVEGQDDTHFRLYRESNPALKTNTWWSVAGTIEEVKAVAERLQKEKSQNSKKLSDRILNAVPRFEGGEEKRRRRDYRMARKAAFTRPEPGFSLYEGRTRGKKLKYTYSDDEDIFSDDAPTTRRSGRNVSGPATPGEPLGPVFTASGRQVRARAGGVYGESMLSGQRDDAEEDQEDNGEDAQPRTRGQANGHANNYADGMSDESDAASSWKGDDESQNENENENENEFEHDEEEEASEGESSDAEDGQQHSLVVHLHYGKSQEKPGPALQQHTGPAPEPNPSSISVAADTTNSVDNSAMEVEPKRETTKQQLPEKGRLDFIMSNSAFSHPEDAKENISNVEDQVKTDKPEEVGAKNLQEHSVPPLEPSRIQNGGE</sequence>
<dbReference type="Proteomes" id="UP000509510">
    <property type="component" value="Chromosome IV"/>
</dbReference>